<dbReference type="AlphaFoldDB" id="A0A1V1HYT5"/>
<feature type="region of interest" description="Disordered" evidence="1">
    <location>
        <begin position="1"/>
        <end position="22"/>
    </location>
</feature>
<dbReference type="EMBL" id="LN555523">
    <property type="protein sequence ID" value="CED93140.1"/>
    <property type="molecule type" value="Genomic_DNA"/>
</dbReference>
<dbReference type="KEGG" id="ril:CRIB_384"/>
<gene>
    <name evidence="2" type="ORF">CRIB_384</name>
</gene>
<accession>A0A1V1HYT5</accession>
<evidence type="ECO:0000313" key="3">
    <source>
        <dbReference type="Proteomes" id="UP000245622"/>
    </source>
</evidence>
<evidence type="ECO:0000313" key="2">
    <source>
        <dbReference type="EMBL" id="CED93140.1"/>
    </source>
</evidence>
<protein>
    <submittedName>
        <fullName evidence="2">Uncharacterized protein</fullName>
    </submittedName>
</protein>
<evidence type="ECO:0000256" key="1">
    <source>
        <dbReference type="SAM" id="MobiDB-lite"/>
    </source>
</evidence>
<sequence length="60" mass="6997">MDNNKNRLKDRPKSKSEMRKMYFEHGSELGIENGLHIGAKDSGSNKTKTQKFYHKVKKDD</sequence>
<dbReference type="Proteomes" id="UP000245622">
    <property type="component" value="Chromosome 1"/>
</dbReference>
<keyword evidence="3" id="KW-1185">Reference proteome</keyword>
<dbReference type="RefSeq" id="WP_180702887.1">
    <property type="nucleotide sequence ID" value="NZ_CAOJQT010000065.1"/>
</dbReference>
<name>A0A1V1HYT5_9FIRM</name>
<feature type="region of interest" description="Disordered" evidence="1">
    <location>
        <begin position="34"/>
        <end position="60"/>
    </location>
</feature>
<dbReference type="GeneID" id="82204569"/>
<proteinExistence type="predicted"/>
<organism evidence="2 3">
    <name type="scientific">Romboutsia ilealis</name>
    <dbReference type="NCBI Taxonomy" id="1115758"/>
    <lineage>
        <taxon>Bacteria</taxon>
        <taxon>Bacillati</taxon>
        <taxon>Bacillota</taxon>
        <taxon>Clostridia</taxon>
        <taxon>Peptostreptococcales</taxon>
        <taxon>Peptostreptococcaceae</taxon>
        <taxon>Romboutsia</taxon>
    </lineage>
</organism>
<reference evidence="2 3" key="1">
    <citation type="submission" date="2014-04" db="EMBL/GenBank/DDBJ databases">
        <authorList>
            <person name="Hornung B.V."/>
        </authorList>
    </citation>
    <scope>NUCLEOTIDE SEQUENCE [LARGE SCALE GENOMIC DNA]</scope>
    <source>
        <strain evidence="2 3">CRIB</strain>
    </source>
</reference>
<feature type="compositionally biased region" description="Basic residues" evidence="1">
    <location>
        <begin position="48"/>
        <end position="60"/>
    </location>
</feature>